<evidence type="ECO:0000313" key="2">
    <source>
        <dbReference type="EMBL" id="TCJ05069.1"/>
    </source>
</evidence>
<accession>A0A4R1AXL4</accession>
<proteinExistence type="predicted"/>
<comment type="caution">
    <text evidence="2">The sequence shown here is derived from an EMBL/GenBank/DDBJ whole genome shotgun (WGS) entry which is preliminary data.</text>
</comment>
<name>A0A4R1AXL4_9BACI</name>
<dbReference type="AlphaFoldDB" id="A0A4R1AXL4"/>
<evidence type="ECO:0000259" key="1">
    <source>
        <dbReference type="Pfam" id="PF10552"/>
    </source>
</evidence>
<sequence>MVTSTLHPGEQRRIRSCISQRVYELTKNRSNSSEFYKSIHRDLKVKFNVTSYKEIDRRRILVAIKFIESWRP</sequence>
<dbReference type="OrthoDB" id="9812611at2"/>
<keyword evidence="3" id="KW-1185">Reference proteome</keyword>
<evidence type="ECO:0000313" key="3">
    <source>
        <dbReference type="Proteomes" id="UP000293846"/>
    </source>
</evidence>
<dbReference type="Proteomes" id="UP000293846">
    <property type="component" value="Unassembled WGS sequence"/>
</dbReference>
<organism evidence="2 3">
    <name type="scientific">Cytobacillus praedii</name>
    <dbReference type="NCBI Taxonomy" id="1742358"/>
    <lineage>
        <taxon>Bacteria</taxon>
        <taxon>Bacillati</taxon>
        <taxon>Bacillota</taxon>
        <taxon>Bacilli</taxon>
        <taxon>Bacillales</taxon>
        <taxon>Bacillaceae</taxon>
        <taxon>Cytobacillus</taxon>
    </lineage>
</organism>
<dbReference type="Pfam" id="PF10552">
    <property type="entry name" value="ORF6C"/>
    <property type="match status" value="1"/>
</dbReference>
<protein>
    <recommendedName>
        <fullName evidence="1">ORF6C domain-containing protein</fullName>
    </recommendedName>
</protein>
<gene>
    <name evidence="2" type="ORF">E0Y62_07590</name>
</gene>
<dbReference type="EMBL" id="SJTH01000006">
    <property type="protein sequence ID" value="TCJ05069.1"/>
    <property type="molecule type" value="Genomic_DNA"/>
</dbReference>
<reference evidence="2 3" key="1">
    <citation type="submission" date="2019-03" db="EMBL/GenBank/DDBJ databases">
        <authorList>
            <person name="Jensen L."/>
            <person name="Storgaard J."/>
            <person name="Sulaj E."/>
            <person name="Schramm A."/>
            <person name="Marshall I.P.G."/>
        </authorList>
    </citation>
    <scope>NUCLEOTIDE SEQUENCE [LARGE SCALE GENOMIC DNA]</scope>
    <source>
        <strain evidence="2 3">2017H2G3</strain>
    </source>
</reference>
<feature type="domain" description="ORF6C" evidence="1">
    <location>
        <begin position="4"/>
        <end position="72"/>
    </location>
</feature>
<dbReference type="InterPro" id="IPR018878">
    <property type="entry name" value="ORF6C_dom"/>
</dbReference>